<keyword evidence="1" id="KW-1185">Reference proteome</keyword>
<dbReference type="WBParaSite" id="maker-uti_cns_0045743-snap-gene-1.17-mRNA-1">
    <property type="protein sequence ID" value="maker-uti_cns_0045743-snap-gene-1.17-mRNA-1"/>
    <property type="gene ID" value="maker-uti_cns_0045743-snap-gene-1.17"/>
</dbReference>
<dbReference type="AlphaFoldDB" id="A0A1I8GWB8"/>
<name>A0A1I8GWB8_9PLAT</name>
<evidence type="ECO:0000313" key="2">
    <source>
        <dbReference type="WBParaSite" id="maker-uti_cns_0003419-snap-gene-0.7-mRNA-1"/>
    </source>
</evidence>
<protein>
    <submittedName>
        <fullName evidence="2 3">Transposase</fullName>
    </submittedName>
</protein>
<reference evidence="2 3" key="1">
    <citation type="submission" date="2016-11" db="UniProtKB">
        <authorList>
            <consortium name="WormBaseParasite"/>
        </authorList>
    </citation>
    <scope>IDENTIFICATION</scope>
</reference>
<evidence type="ECO:0000313" key="1">
    <source>
        <dbReference type="Proteomes" id="UP000095280"/>
    </source>
</evidence>
<organism evidence="1 2">
    <name type="scientific">Macrostomum lignano</name>
    <dbReference type="NCBI Taxonomy" id="282301"/>
    <lineage>
        <taxon>Eukaryota</taxon>
        <taxon>Metazoa</taxon>
        <taxon>Spiralia</taxon>
        <taxon>Lophotrochozoa</taxon>
        <taxon>Platyhelminthes</taxon>
        <taxon>Rhabditophora</taxon>
        <taxon>Macrostomorpha</taxon>
        <taxon>Macrostomida</taxon>
        <taxon>Macrostomidae</taxon>
        <taxon>Macrostomum</taxon>
    </lineage>
</organism>
<accession>A0A1I8GWB8</accession>
<proteinExistence type="predicted"/>
<evidence type="ECO:0000313" key="3">
    <source>
        <dbReference type="WBParaSite" id="maker-uti_cns_0045743-snap-gene-1.17-mRNA-1"/>
    </source>
</evidence>
<sequence length="53" mass="6234">MFDSQGDRSSMVLFYQLRGLKRHLVGTYDPSTAIANWTEDLWFARKRNELVNV</sequence>
<dbReference type="WBParaSite" id="maker-uti_cns_0003419-snap-gene-0.7-mRNA-1">
    <property type="protein sequence ID" value="maker-uti_cns_0003419-snap-gene-0.7-mRNA-1"/>
    <property type="gene ID" value="maker-uti_cns_0003419-snap-gene-0.7"/>
</dbReference>
<dbReference type="Proteomes" id="UP000095280">
    <property type="component" value="Unplaced"/>
</dbReference>